<keyword evidence="2" id="KW-1185">Reference proteome</keyword>
<organism evidence="1 2">
    <name type="scientific">Candidula unifasciata</name>
    <dbReference type="NCBI Taxonomy" id="100452"/>
    <lineage>
        <taxon>Eukaryota</taxon>
        <taxon>Metazoa</taxon>
        <taxon>Spiralia</taxon>
        <taxon>Lophotrochozoa</taxon>
        <taxon>Mollusca</taxon>
        <taxon>Gastropoda</taxon>
        <taxon>Heterobranchia</taxon>
        <taxon>Euthyneura</taxon>
        <taxon>Panpulmonata</taxon>
        <taxon>Eupulmonata</taxon>
        <taxon>Stylommatophora</taxon>
        <taxon>Helicina</taxon>
        <taxon>Helicoidea</taxon>
        <taxon>Geomitridae</taxon>
        <taxon>Candidula</taxon>
    </lineage>
</organism>
<dbReference type="OrthoDB" id="10301268at2759"/>
<sequence>MDTSNSAKISVSDLEETKINSKTARCIQHSLSKAMAEALYQPHTMLQPKPMASRVKDAGKDFLRHNQTCQWIQFMQEPPEPTDYRKRVVKVTPSRETKPAPVKEVELSAPPVIEPPPSMQQSSPSYEEQLLSLHRQQEELMGQQRYLEGQMEQEKLARQLLPIVDLQPKPKIPETPEVIEPAVVCPMKPRTDDTGANNCPPSRFRRRLKGSIAQSFAERDEGSIGSLLYNTKGQETLSEKKSDISSTSYRRYARPNLEGRHYASWQESSSNLSQLLSQTPCCSSCDSVRHASESSGTITDTLLTELTIDDRKCGHGDF</sequence>
<dbReference type="AlphaFoldDB" id="A0A8S3Z929"/>
<accession>A0A8S3Z929</accession>
<gene>
    <name evidence="1" type="ORF">CUNI_LOCUS9923</name>
</gene>
<name>A0A8S3Z929_9EUPU</name>
<proteinExistence type="predicted"/>
<dbReference type="Proteomes" id="UP000678393">
    <property type="component" value="Unassembled WGS sequence"/>
</dbReference>
<evidence type="ECO:0000313" key="1">
    <source>
        <dbReference type="EMBL" id="CAG5124365.1"/>
    </source>
</evidence>
<protein>
    <submittedName>
        <fullName evidence="1">Uncharacterized protein</fullName>
    </submittedName>
</protein>
<evidence type="ECO:0000313" key="2">
    <source>
        <dbReference type="Proteomes" id="UP000678393"/>
    </source>
</evidence>
<reference evidence="1" key="1">
    <citation type="submission" date="2021-04" db="EMBL/GenBank/DDBJ databases">
        <authorList>
            <consortium name="Molecular Ecology Group"/>
        </authorList>
    </citation>
    <scope>NUCLEOTIDE SEQUENCE</scope>
</reference>
<dbReference type="EMBL" id="CAJHNH020001770">
    <property type="protein sequence ID" value="CAG5124365.1"/>
    <property type="molecule type" value="Genomic_DNA"/>
</dbReference>
<comment type="caution">
    <text evidence="1">The sequence shown here is derived from an EMBL/GenBank/DDBJ whole genome shotgun (WGS) entry which is preliminary data.</text>
</comment>